<dbReference type="EMBL" id="ASHM01128116">
    <property type="protein sequence ID" value="PNX58524.1"/>
    <property type="molecule type" value="Genomic_DNA"/>
</dbReference>
<feature type="non-terminal residue" evidence="2">
    <location>
        <position position="1"/>
    </location>
</feature>
<dbReference type="AlphaFoldDB" id="A0A2K3JWX2"/>
<comment type="caution">
    <text evidence="2">The sequence shown here is derived from an EMBL/GenBank/DDBJ whole genome shotgun (WGS) entry which is preliminary data.</text>
</comment>
<protein>
    <submittedName>
        <fullName evidence="2">NADP-dependent malic enzyme chloroplastic-like</fullName>
    </submittedName>
</protein>
<evidence type="ECO:0000313" key="3">
    <source>
        <dbReference type="Proteomes" id="UP000236291"/>
    </source>
</evidence>
<feature type="domain" description="Malic enzyme NAD-binding" evidence="1">
    <location>
        <begin position="1"/>
        <end position="34"/>
    </location>
</feature>
<reference evidence="2 3" key="2">
    <citation type="journal article" date="2017" name="Front. Plant Sci.">
        <title>Gene Classification and Mining of Molecular Markers Useful in Red Clover (Trifolium pratense) Breeding.</title>
        <authorList>
            <person name="Istvanek J."/>
            <person name="Dluhosova J."/>
            <person name="Dluhos P."/>
            <person name="Patkova L."/>
            <person name="Nedelnik J."/>
            <person name="Repkova J."/>
        </authorList>
    </citation>
    <scope>NUCLEOTIDE SEQUENCE [LARGE SCALE GENOMIC DNA]</scope>
    <source>
        <strain evidence="3">cv. Tatra</strain>
        <tissue evidence="2">Young leaves</tissue>
    </source>
</reference>
<reference evidence="2 3" key="1">
    <citation type="journal article" date="2014" name="Am. J. Bot.">
        <title>Genome assembly and annotation for red clover (Trifolium pratense; Fabaceae).</title>
        <authorList>
            <person name="Istvanek J."/>
            <person name="Jaros M."/>
            <person name="Krenek A."/>
            <person name="Repkova J."/>
        </authorList>
    </citation>
    <scope>NUCLEOTIDE SEQUENCE [LARGE SCALE GENOMIC DNA]</scope>
    <source>
        <strain evidence="3">cv. Tatra</strain>
        <tissue evidence="2">Young leaves</tissue>
    </source>
</reference>
<gene>
    <name evidence="2" type="ORF">L195_g059235</name>
</gene>
<evidence type="ECO:0000259" key="1">
    <source>
        <dbReference type="Pfam" id="PF03949"/>
    </source>
</evidence>
<dbReference type="STRING" id="57577.A0A2K3JWX2"/>
<dbReference type="InterPro" id="IPR012302">
    <property type="entry name" value="Malic_NAD-bd"/>
</dbReference>
<dbReference type="SUPFAM" id="SSF51735">
    <property type="entry name" value="NAD(P)-binding Rossmann-fold domains"/>
    <property type="match status" value="1"/>
</dbReference>
<dbReference type="Gene3D" id="3.40.50.720">
    <property type="entry name" value="NAD(P)-binding Rossmann-like Domain"/>
    <property type="match status" value="1"/>
</dbReference>
<dbReference type="Proteomes" id="UP000236291">
    <property type="component" value="Unassembled WGS sequence"/>
</dbReference>
<dbReference type="Pfam" id="PF03949">
    <property type="entry name" value="Malic_M"/>
    <property type="match status" value="1"/>
</dbReference>
<accession>A0A2K3JWX2</accession>
<proteinExistence type="predicted"/>
<name>A0A2K3JWX2_TRIPR</name>
<sequence>GTASVVLAGVVAALKLIGGDTLTDHKFLFLGAGEVRP</sequence>
<organism evidence="2 3">
    <name type="scientific">Trifolium pratense</name>
    <name type="common">Red clover</name>
    <dbReference type="NCBI Taxonomy" id="57577"/>
    <lineage>
        <taxon>Eukaryota</taxon>
        <taxon>Viridiplantae</taxon>
        <taxon>Streptophyta</taxon>
        <taxon>Embryophyta</taxon>
        <taxon>Tracheophyta</taxon>
        <taxon>Spermatophyta</taxon>
        <taxon>Magnoliopsida</taxon>
        <taxon>eudicotyledons</taxon>
        <taxon>Gunneridae</taxon>
        <taxon>Pentapetalae</taxon>
        <taxon>rosids</taxon>
        <taxon>fabids</taxon>
        <taxon>Fabales</taxon>
        <taxon>Fabaceae</taxon>
        <taxon>Papilionoideae</taxon>
        <taxon>50 kb inversion clade</taxon>
        <taxon>NPAAA clade</taxon>
        <taxon>Hologalegina</taxon>
        <taxon>IRL clade</taxon>
        <taxon>Trifolieae</taxon>
        <taxon>Trifolium</taxon>
    </lineage>
</organism>
<dbReference type="GO" id="GO:0051287">
    <property type="term" value="F:NAD binding"/>
    <property type="evidence" value="ECO:0007669"/>
    <property type="project" value="InterPro"/>
</dbReference>
<evidence type="ECO:0000313" key="2">
    <source>
        <dbReference type="EMBL" id="PNX58524.1"/>
    </source>
</evidence>
<dbReference type="InterPro" id="IPR036291">
    <property type="entry name" value="NAD(P)-bd_dom_sf"/>
</dbReference>